<name>A0A7S4I8H4_9STRA</name>
<dbReference type="AlphaFoldDB" id="A0A7S4I8H4"/>
<dbReference type="GO" id="GO:0000139">
    <property type="term" value="C:Golgi membrane"/>
    <property type="evidence" value="ECO:0007669"/>
    <property type="project" value="TreeGrafter"/>
</dbReference>
<comment type="subcellular location">
    <subcellularLocation>
        <location evidence="1">Membrane</location>
        <topology evidence="1">Multi-pass membrane protein</topology>
    </subcellularLocation>
</comment>
<feature type="compositionally biased region" description="Basic and acidic residues" evidence="9">
    <location>
        <begin position="19"/>
        <end position="33"/>
    </location>
</feature>
<dbReference type="GO" id="GO:0033188">
    <property type="term" value="F:sphingomyelin synthase activity"/>
    <property type="evidence" value="ECO:0007669"/>
    <property type="project" value="TreeGrafter"/>
</dbReference>
<feature type="transmembrane region" description="Helical" evidence="10">
    <location>
        <begin position="425"/>
        <end position="442"/>
    </location>
</feature>
<evidence type="ECO:0000313" key="12">
    <source>
        <dbReference type="EMBL" id="CAE2221375.1"/>
    </source>
</evidence>
<dbReference type="Pfam" id="PF14360">
    <property type="entry name" value="PAP2_C"/>
    <property type="match status" value="1"/>
</dbReference>
<dbReference type="GO" id="GO:0046513">
    <property type="term" value="P:ceramide biosynthetic process"/>
    <property type="evidence" value="ECO:0007669"/>
    <property type="project" value="TreeGrafter"/>
</dbReference>
<feature type="transmembrane region" description="Helical" evidence="10">
    <location>
        <begin position="211"/>
        <end position="233"/>
    </location>
</feature>
<accession>A0A7S4I8H4</accession>
<dbReference type="PANTHER" id="PTHR21290:SF25">
    <property type="entry name" value="SPHINGOMYELIN SYNTHASE-RELATED PROTEIN 1"/>
    <property type="match status" value="1"/>
</dbReference>
<dbReference type="GO" id="GO:0047493">
    <property type="term" value="F:ceramide cholinephosphotransferase activity"/>
    <property type="evidence" value="ECO:0007669"/>
    <property type="project" value="TreeGrafter"/>
</dbReference>
<evidence type="ECO:0000256" key="10">
    <source>
        <dbReference type="SAM" id="Phobius"/>
    </source>
</evidence>
<evidence type="ECO:0000256" key="2">
    <source>
        <dbReference type="ARBA" id="ARBA00005441"/>
    </source>
</evidence>
<dbReference type="InterPro" id="IPR025749">
    <property type="entry name" value="Sphingomyelin_synth-like_dom"/>
</dbReference>
<evidence type="ECO:0000256" key="1">
    <source>
        <dbReference type="ARBA" id="ARBA00004141"/>
    </source>
</evidence>
<feature type="compositionally biased region" description="Polar residues" evidence="9">
    <location>
        <begin position="34"/>
        <end position="47"/>
    </location>
</feature>
<feature type="transmembrane region" description="Helical" evidence="10">
    <location>
        <begin position="282"/>
        <end position="303"/>
    </location>
</feature>
<keyword evidence="6 10" id="KW-1133">Transmembrane helix</keyword>
<feature type="region of interest" description="Disordered" evidence="9">
    <location>
        <begin position="169"/>
        <end position="197"/>
    </location>
</feature>
<keyword evidence="7" id="KW-0443">Lipid metabolism</keyword>
<dbReference type="EMBL" id="HBKQ01012437">
    <property type="protein sequence ID" value="CAE2221375.1"/>
    <property type="molecule type" value="Transcribed_RNA"/>
</dbReference>
<gene>
    <name evidence="12" type="ORF">OAUR00152_LOCUS8474</name>
</gene>
<feature type="region of interest" description="Disordered" evidence="9">
    <location>
        <begin position="1"/>
        <end position="47"/>
    </location>
</feature>
<keyword evidence="4 10" id="KW-0812">Transmembrane</keyword>
<evidence type="ECO:0000256" key="8">
    <source>
        <dbReference type="ARBA" id="ARBA00023136"/>
    </source>
</evidence>
<feature type="compositionally biased region" description="Basic and acidic residues" evidence="9">
    <location>
        <begin position="171"/>
        <end position="184"/>
    </location>
</feature>
<evidence type="ECO:0000256" key="7">
    <source>
        <dbReference type="ARBA" id="ARBA00023098"/>
    </source>
</evidence>
<evidence type="ECO:0000256" key="5">
    <source>
        <dbReference type="ARBA" id="ARBA00022919"/>
    </source>
</evidence>
<protein>
    <recommendedName>
        <fullName evidence="11">Sphingomyelin synthase-like domain-containing protein</fullName>
    </recommendedName>
</protein>
<keyword evidence="5" id="KW-0746">Sphingolipid metabolism</keyword>
<proteinExistence type="inferred from homology"/>
<dbReference type="GO" id="GO:0005789">
    <property type="term" value="C:endoplasmic reticulum membrane"/>
    <property type="evidence" value="ECO:0007669"/>
    <property type="project" value="TreeGrafter"/>
</dbReference>
<feature type="domain" description="Sphingomyelin synthase-like" evidence="11">
    <location>
        <begin position="370"/>
        <end position="436"/>
    </location>
</feature>
<evidence type="ECO:0000256" key="4">
    <source>
        <dbReference type="ARBA" id="ARBA00022692"/>
    </source>
</evidence>
<evidence type="ECO:0000256" key="6">
    <source>
        <dbReference type="ARBA" id="ARBA00022989"/>
    </source>
</evidence>
<comment type="similarity">
    <text evidence="2">Belongs to the sphingomyelin synthase family.</text>
</comment>
<organism evidence="12">
    <name type="scientific">Odontella aurita</name>
    <dbReference type="NCBI Taxonomy" id="265563"/>
    <lineage>
        <taxon>Eukaryota</taxon>
        <taxon>Sar</taxon>
        <taxon>Stramenopiles</taxon>
        <taxon>Ochrophyta</taxon>
        <taxon>Bacillariophyta</taxon>
        <taxon>Mediophyceae</taxon>
        <taxon>Biddulphiophycidae</taxon>
        <taxon>Eupodiscales</taxon>
        <taxon>Odontellaceae</taxon>
        <taxon>Odontella</taxon>
    </lineage>
</organism>
<dbReference type="PANTHER" id="PTHR21290">
    <property type="entry name" value="SPHINGOMYELIN SYNTHETASE"/>
    <property type="match status" value="1"/>
</dbReference>
<feature type="transmembrane region" description="Helical" evidence="10">
    <location>
        <begin position="62"/>
        <end position="84"/>
    </location>
</feature>
<evidence type="ECO:0000256" key="9">
    <source>
        <dbReference type="SAM" id="MobiDB-lite"/>
    </source>
</evidence>
<feature type="transmembrane region" description="Helical" evidence="10">
    <location>
        <begin position="99"/>
        <end position="118"/>
    </location>
</feature>
<evidence type="ECO:0000256" key="3">
    <source>
        <dbReference type="ARBA" id="ARBA00022679"/>
    </source>
</evidence>
<reference evidence="12" key="1">
    <citation type="submission" date="2021-01" db="EMBL/GenBank/DDBJ databases">
        <authorList>
            <person name="Corre E."/>
            <person name="Pelletier E."/>
            <person name="Niang G."/>
            <person name="Scheremetjew M."/>
            <person name="Finn R."/>
            <person name="Kale V."/>
            <person name="Holt S."/>
            <person name="Cochrane G."/>
            <person name="Meng A."/>
            <person name="Brown T."/>
            <person name="Cohen L."/>
        </authorList>
    </citation>
    <scope>NUCLEOTIDE SEQUENCE</scope>
    <source>
        <strain evidence="12">Isolate 1302-5</strain>
    </source>
</reference>
<evidence type="ECO:0000259" key="11">
    <source>
        <dbReference type="Pfam" id="PF14360"/>
    </source>
</evidence>
<keyword evidence="8 10" id="KW-0472">Membrane</keyword>
<dbReference type="InterPro" id="IPR045221">
    <property type="entry name" value="Sphingomyelin_synth-like"/>
</dbReference>
<sequence>MRERRSGTPQDRGSATVRTSRDESPAIDPESHTCNKSSKTHRLGSSATSSPSVIRVLLENSVVRAAVSFFVLLLVLASIIFLTGRTKVLSSPKLGHGPGYYATVLFASIPVLVALSVASQRKYESNERVVAAAFAISIAGNQLPRVVAKFGAAALAAGFGLATRPAVHSSKSRDYGAGKKRSEISTEEEEPGGRGNVQEYRGPLGLTLKPLAFLSTFFLVAVLLTENFLVWVVSATYKPGQDSPYPEALQDNGQIVVTYLMDVLGLTRRDAQDLRDAFNVQWALVSSAVAGALLGCELGLGRAKSRSMWAVGMRAVLALACARAVRGISFILTVLPSQVQGCYRHKYPYPPPTEWIDWILVGIKPAARGGCNDLIVSGHATVTSILACVATSVGDNTLFSIAVWSLLTLDYLVEVLQGFHYSVDMWLGAIITSLIFRSLALVEDIHDPEPKPNFAPLSSIKVTDVFAYGAPAFLGFVVLTVTNEATANVWIVLYMVAAVVTQLKGMAHVSRNVLICTMYIALGIYL</sequence>
<feature type="compositionally biased region" description="Polar residues" evidence="9">
    <location>
        <begin position="7"/>
        <end position="18"/>
    </location>
</feature>
<dbReference type="GO" id="GO:0005886">
    <property type="term" value="C:plasma membrane"/>
    <property type="evidence" value="ECO:0007669"/>
    <property type="project" value="TreeGrafter"/>
</dbReference>
<keyword evidence="3" id="KW-0808">Transferase</keyword>